<feature type="transmembrane region" description="Helical" evidence="5">
    <location>
        <begin position="722"/>
        <end position="743"/>
    </location>
</feature>
<dbReference type="PANTHER" id="PTHR43077:SF5">
    <property type="entry name" value="PHAGE INFECTION PROTEIN"/>
    <property type="match status" value="1"/>
</dbReference>
<dbReference type="InterPro" id="IPR051328">
    <property type="entry name" value="T7SS_ABC-Transporter"/>
</dbReference>
<evidence type="ECO:0000256" key="2">
    <source>
        <dbReference type="ARBA" id="ARBA00022692"/>
    </source>
</evidence>
<organism evidence="7 8">
    <name type="scientific">Secundilactobacillus silagei JCM 19001</name>
    <dbReference type="NCBI Taxonomy" id="1302250"/>
    <lineage>
        <taxon>Bacteria</taxon>
        <taxon>Bacillati</taxon>
        <taxon>Bacillota</taxon>
        <taxon>Bacilli</taxon>
        <taxon>Lactobacillales</taxon>
        <taxon>Lactobacillaceae</taxon>
        <taxon>Secundilactobacillus</taxon>
    </lineage>
</organism>
<dbReference type="Proteomes" id="UP000198402">
    <property type="component" value="Unassembled WGS sequence"/>
</dbReference>
<dbReference type="RefSeq" id="WP_089136194.1">
    <property type="nucleotide sequence ID" value="NZ_BCMG01000002.1"/>
</dbReference>
<keyword evidence="4 5" id="KW-0472">Membrane</keyword>
<keyword evidence="3 5" id="KW-1133">Transmembrane helix</keyword>
<dbReference type="InterPro" id="IPR022703">
    <property type="entry name" value="DUF3533"/>
</dbReference>
<evidence type="ECO:0000313" key="8">
    <source>
        <dbReference type="Proteomes" id="UP000198402"/>
    </source>
</evidence>
<evidence type="ECO:0000313" key="7">
    <source>
        <dbReference type="EMBL" id="GAX00454.1"/>
    </source>
</evidence>
<keyword evidence="2 5" id="KW-0812">Transmembrane</keyword>
<dbReference type="STRING" id="1302250.GCA_001313225_02948"/>
<proteinExistence type="predicted"/>
<dbReference type="NCBIfam" id="TIGR03057">
    <property type="entry name" value="xxxLxxG_by_4"/>
    <property type="match status" value="2"/>
</dbReference>
<feature type="transmembrane region" description="Helical" evidence="5">
    <location>
        <begin position="755"/>
        <end position="779"/>
    </location>
</feature>
<dbReference type="NCBIfam" id="TIGR03062">
    <property type="entry name" value="pip_yhgE_Cterm"/>
    <property type="match status" value="1"/>
</dbReference>
<reference evidence="7 8" key="1">
    <citation type="submission" date="2015-11" db="EMBL/GenBank/DDBJ databases">
        <title>Draft genome sequences of new species of the genus Lactobacillus isolated from orchardgrass silage.</title>
        <authorList>
            <person name="Tohno M."/>
            <person name="Tanizawa Y."/>
            <person name="Arita M."/>
        </authorList>
    </citation>
    <scope>NUCLEOTIDE SEQUENCE [LARGE SCALE GENOMIC DNA]</scope>
    <source>
        <strain evidence="7 8">IWT126</strain>
    </source>
</reference>
<dbReference type="Pfam" id="PF12051">
    <property type="entry name" value="DUF3533"/>
    <property type="match status" value="1"/>
</dbReference>
<dbReference type="GO" id="GO:0016020">
    <property type="term" value="C:membrane"/>
    <property type="evidence" value="ECO:0007669"/>
    <property type="project" value="UniProtKB-SubCell"/>
</dbReference>
<dbReference type="InterPro" id="IPR023908">
    <property type="entry name" value="xxxLxxG_rpt"/>
</dbReference>
<comment type="subcellular location">
    <subcellularLocation>
        <location evidence="1">Membrane</location>
        <topology evidence="1">Multi-pass membrane protein</topology>
    </subcellularLocation>
</comment>
<dbReference type="Gene3D" id="3.40.1710.10">
    <property type="entry name" value="abc type-2 transporter like domain"/>
    <property type="match status" value="1"/>
</dbReference>
<dbReference type="Gene3D" id="1.10.287.950">
    <property type="entry name" value="Methyl-accepting chemotaxis protein"/>
    <property type="match status" value="2"/>
</dbReference>
<dbReference type="PANTHER" id="PTHR43077">
    <property type="entry name" value="TRANSPORT PERMEASE YVFS-RELATED"/>
    <property type="match status" value="1"/>
</dbReference>
<gene>
    <name evidence="7" type="ORF">IWT126_00469</name>
</gene>
<evidence type="ECO:0000256" key="4">
    <source>
        <dbReference type="ARBA" id="ARBA00023136"/>
    </source>
</evidence>
<feature type="domain" description="DUF3533" evidence="6">
    <location>
        <begin position="18"/>
        <end position="175"/>
    </location>
</feature>
<dbReference type="InterPro" id="IPR017501">
    <property type="entry name" value="Phage_infect_YhgE_C"/>
</dbReference>
<evidence type="ECO:0000256" key="1">
    <source>
        <dbReference type="ARBA" id="ARBA00004141"/>
    </source>
</evidence>
<dbReference type="InterPro" id="IPR017500">
    <property type="entry name" value="Phage_infect_YhgE_N"/>
</dbReference>
<evidence type="ECO:0000256" key="3">
    <source>
        <dbReference type="ARBA" id="ARBA00022989"/>
    </source>
</evidence>
<dbReference type="AlphaFoldDB" id="A0A1Z5IF83"/>
<sequence>MIKAEWQYIKQHKLMMIVLIVVALIPSIYSVTFLRSMWNPYGEMNRLPVAVVNQDKSVNYQGKHLAVGQSLTTNLKRSKALDFKVVPSEQQAQNALKAGKYYMVLTVPKSFSKNATTLMASNPKRMQLNYTTSAGHNYTASKMTNSAAGQIKDQVSHEITATYAKTLFGAVKQLDSGMQTAGKANGKMAKGGQQLKSGDAALTNNLNKVANSSLTLANGSQKVTTGLGQYVSGVQKAQAGNQKVTAGLTQFESASQKLQSGATKLATGATNLNGGVDKYVAAAGKIQNGSSQLNSGMQKLNSSVSKMGSSTAQLNNGMTAMASGLGQLSTSSQKLSAAAKQLADSSSTNTAAMQSQLDSLSKQVAGLNSNDQAVKSLDKSLTDLKTAVAGLDTNDKDSDLSSKVSTAADQQKLTPAQKSAMLAAVKSSNDTHQKANTAAVTSAMNAVNSSVDQLTHSMPNSNTTAALSANLGKMKAQQTAENGALNRLATGSARLSVHLVTATQSANQLNAGTATLAKQTPALVNGVGQLTNGSSSLAANSTKFAQSGQGLQAGATTLSNGMSKLNSQMPAVVASTSKLAAGSSAVGNGLSKLATSGQTLAAGSNKVANGNQQLANGVQQLSAGSKKLGSGIDQVTGGAQQLSTKLGTAADQANVDPDHATYQQVAQPVKADHTELDKVPNNGTAMAPYMIAVSLFVGAIALNMMFNMYLPKAYPKSGFDWLISKMTIWLPFTFLESFLSFNLVCAMDGLRPLHFISSFGIIWLWAIVAMALVTLLNLIFAQIGSFFSMVLLVIQLGGSGGTYPIQLSNHFFEAIHPWLPMTYAVEGMRKTLMMYNNSAWLQAGVLIGVIAVLITVMWLFYSRRYVQLSQIDFENPKAVAATQNRLTQRMAKVAG</sequence>
<keyword evidence="8" id="KW-1185">Reference proteome</keyword>
<feature type="transmembrane region" description="Helical" evidence="5">
    <location>
        <begin position="839"/>
        <end position="861"/>
    </location>
</feature>
<feature type="transmembrane region" description="Helical" evidence="5">
    <location>
        <begin position="686"/>
        <end position="710"/>
    </location>
</feature>
<evidence type="ECO:0000256" key="5">
    <source>
        <dbReference type="SAM" id="Phobius"/>
    </source>
</evidence>
<name>A0A1Z5IF83_9LACO</name>
<dbReference type="GO" id="GO:0140359">
    <property type="term" value="F:ABC-type transporter activity"/>
    <property type="evidence" value="ECO:0007669"/>
    <property type="project" value="InterPro"/>
</dbReference>
<dbReference type="NCBIfam" id="TIGR03061">
    <property type="entry name" value="pip_yhgE_Nterm"/>
    <property type="match status" value="1"/>
</dbReference>
<feature type="transmembrane region" description="Helical" evidence="5">
    <location>
        <begin position="786"/>
        <end position="805"/>
    </location>
</feature>
<dbReference type="EMBL" id="BCMG01000002">
    <property type="protein sequence ID" value="GAX00454.1"/>
    <property type="molecule type" value="Genomic_DNA"/>
</dbReference>
<protein>
    <submittedName>
        <fullName evidence="7">Membrane protein</fullName>
    </submittedName>
</protein>
<comment type="caution">
    <text evidence="7">The sequence shown here is derived from an EMBL/GenBank/DDBJ whole genome shotgun (WGS) entry which is preliminary data.</text>
</comment>
<accession>A0A1Z5IF83</accession>
<dbReference type="OrthoDB" id="9811483at2"/>
<evidence type="ECO:0000259" key="6">
    <source>
        <dbReference type="Pfam" id="PF12051"/>
    </source>
</evidence>